<dbReference type="PROSITE" id="PS50850">
    <property type="entry name" value="MFS"/>
    <property type="match status" value="1"/>
</dbReference>
<evidence type="ECO:0000313" key="9">
    <source>
        <dbReference type="Proteomes" id="UP001065549"/>
    </source>
</evidence>
<dbReference type="Pfam" id="PF07690">
    <property type="entry name" value="MFS_1"/>
    <property type="match status" value="1"/>
</dbReference>
<feature type="transmembrane region" description="Helical" evidence="6">
    <location>
        <begin position="78"/>
        <end position="98"/>
    </location>
</feature>
<evidence type="ECO:0000256" key="3">
    <source>
        <dbReference type="ARBA" id="ARBA00022692"/>
    </source>
</evidence>
<evidence type="ECO:0000256" key="5">
    <source>
        <dbReference type="ARBA" id="ARBA00023136"/>
    </source>
</evidence>
<evidence type="ECO:0000256" key="1">
    <source>
        <dbReference type="ARBA" id="ARBA00004651"/>
    </source>
</evidence>
<feature type="transmembrane region" description="Helical" evidence="6">
    <location>
        <begin position="156"/>
        <end position="174"/>
    </location>
</feature>
<dbReference type="PANTHER" id="PTHR43385:SF1">
    <property type="entry name" value="RIBOFLAVIN TRANSPORTER RIBJ"/>
    <property type="match status" value="1"/>
</dbReference>
<dbReference type="GO" id="GO:0005886">
    <property type="term" value="C:plasma membrane"/>
    <property type="evidence" value="ECO:0007669"/>
    <property type="project" value="UniProtKB-SubCell"/>
</dbReference>
<feature type="transmembrane region" description="Helical" evidence="6">
    <location>
        <begin position="104"/>
        <end position="125"/>
    </location>
</feature>
<feature type="domain" description="Major facilitator superfamily (MFS) profile" evidence="7">
    <location>
        <begin position="94"/>
        <end position="334"/>
    </location>
</feature>
<dbReference type="GO" id="GO:0022857">
    <property type="term" value="F:transmembrane transporter activity"/>
    <property type="evidence" value="ECO:0007669"/>
    <property type="project" value="InterPro"/>
</dbReference>
<keyword evidence="3 6" id="KW-0812">Transmembrane</keyword>
<gene>
    <name evidence="8" type="ORF">OBO34_08725</name>
</gene>
<dbReference type="Gene3D" id="1.20.1250.20">
    <property type="entry name" value="MFS general substrate transporter like domains"/>
    <property type="match status" value="2"/>
</dbReference>
<evidence type="ECO:0000256" key="6">
    <source>
        <dbReference type="SAM" id="Phobius"/>
    </source>
</evidence>
<keyword evidence="5 6" id="KW-0472">Membrane</keyword>
<organism evidence="8 9">
    <name type="scientific">Hominibacterium faecale</name>
    <dbReference type="NCBI Taxonomy" id="2839743"/>
    <lineage>
        <taxon>Bacteria</taxon>
        <taxon>Bacillati</taxon>
        <taxon>Bacillota</taxon>
        <taxon>Clostridia</taxon>
        <taxon>Peptostreptococcales</taxon>
        <taxon>Anaerovoracaceae</taxon>
        <taxon>Hominibacterium</taxon>
    </lineage>
</organism>
<feature type="transmembrane region" description="Helical" evidence="6">
    <location>
        <begin position="37"/>
        <end position="57"/>
    </location>
</feature>
<feature type="transmembrane region" description="Helical" evidence="6">
    <location>
        <begin position="12"/>
        <end position="31"/>
    </location>
</feature>
<keyword evidence="9" id="KW-1185">Reference proteome</keyword>
<evidence type="ECO:0000256" key="4">
    <source>
        <dbReference type="ARBA" id="ARBA00022989"/>
    </source>
</evidence>
<feature type="transmembrane region" description="Helical" evidence="6">
    <location>
        <begin position="243"/>
        <end position="265"/>
    </location>
</feature>
<protein>
    <submittedName>
        <fullName evidence="8">MFS transporter</fullName>
    </submittedName>
</protein>
<feature type="transmembrane region" description="Helical" evidence="6">
    <location>
        <begin position="308"/>
        <end position="329"/>
    </location>
</feature>
<dbReference type="InterPro" id="IPR052983">
    <property type="entry name" value="MFS_Riboflavin_Transporter"/>
</dbReference>
<proteinExistence type="predicted"/>
<name>A0A9J6QLU4_9FIRM</name>
<dbReference type="InterPro" id="IPR036259">
    <property type="entry name" value="MFS_trans_sf"/>
</dbReference>
<comment type="caution">
    <text evidence="8">The sequence shown here is derived from an EMBL/GenBank/DDBJ whole genome shotgun (WGS) entry which is preliminary data.</text>
</comment>
<feature type="transmembrane region" description="Helical" evidence="6">
    <location>
        <begin position="217"/>
        <end position="237"/>
    </location>
</feature>
<keyword evidence="4 6" id="KW-1133">Transmembrane helix</keyword>
<comment type="subcellular location">
    <subcellularLocation>
        <location evidence="1">Cell membrane</location>
        <topology evidence="1">Multi-pass membrane protein</topology>
    </subcellularLocation>
</comment>
<evidence type="ECO:0000313" key="8">
    <source>
        <dbReference type="EMBL" id="MCU7378440.1"/>
    </source>
</evidence>
<reference evidence="8" key="1">
    <citation type="submission" date="2022-09" db="EMBL/GenBank/DDBJ databases">
        <title>Culturomic study of gut microbiota in children with autism spectrum disorder.</title>
        <authorList>
            <person name="Efimov B.A."/>
            <person name="Chaplin A.V."/>
            <person name="Sokolova S.R."/>
            <person name="Pikina A.P."/>
            <person name="Korzhanova M."/>
            <person name="Belova V."/>
            <person name="Korostin D."/>
        </authorList>
    </citation>
    <scope>NUCLEOTIDE SEQUENCE</scope>
    <source>
        <strain evidence="8">ASD5510</strain>
    </source>
</reference>
<feature type="transmembrane region" description="Helical" evidence="6">
    <location>
        <begin position="180"/>
        <end position="205"/>
    </location>
</feature>
<dbReference type="InterPro" id="IPR020846">
    <property type="entry name" value="MFS_dom"/>
</dbReference>
<dbReference type="EMBL" id="JAOSHN010000003">
    <property type="protein sequence ID" value="MCU7378440.1"/>
    <property type="molecule type" value="Genomic_DNA"/>
</dbReference>
<dbReference type="Proteomes" id="UP001065549">
    <property type="component" value="Unassembled WGS sequence"/>
</dbReference>
<dbReference type="SUPFAM" id="SSF103473">
    <property type="entry name" value="MFS general substrate transporter"/>
    <property type="match status" value="1"/>
</dbReference>
<evidence type="ECO:0000256" key="2">
    <source>
        <dbReference type="ARBA" id="ARBA00022448"/>
    </source>
</evidence>
<keyword evidence="2" id="KW-0813">Transport</keyword>
<accession>A0A9J6QLU4</accession>
<dbReference type="AlphaFoldDB" id="A0A9J6QLU4"/>
<feature type="transmembrane region" description="Helical" evidence="6">
    <location>
        <begin position="277"/>
        <end position="296"/>
    </location>
</feature>
<dbReference type="InterPro" id="IPR011701">
    <property type="entry name" value="MFS"/>
</dbReference>
<dbReference type="PANTHER" id="PTHR43385">
    <property type="entry name" value="RIBOFLAVIN TRANSPORTER RIBJ"/>
    <property type="match status" value="1"/>
</dbReference>
<evidence type="ECO:0000259" key="7">
    <source>
        <dbReference type="PROSITE" id="PS50850"/>
    </source>
</evidence>
<sequence length="334" mass="35789">MLYKKIKAMIIIWISALLLFIGFFGVSLINGQDSHSSLYLLYLCYGVFCGTGVGIGYNCVISTVNQWFPDRTGFSSGLLMMGFGCGGLVFGGVVKILIHMAGLFSAFRTLAVMGAVILVIGSFFMKPPESVSANKIEKKAELKSCTTKEMLTDARFWIFILWAVLINSTGLLVIGNAANIALAFGAPALLGLLVSVCNGLGRVILGTMYDKFRQKRTILADCMFIFIAGLSLTAGSVTGRTPLILFGLLVTGIGYGGGPALTSAFIHSEFGSKYFPVNFSIGTFSLIPAAIIGPMVSSVLIEKSGGNYNSTFMMILILALLAGICWHLLNRKSR</sequence>